<name>A0AAT9GI60_9BACT</name>
<dbReference type="PANTHER" id="PTHR42852">
    <property type="entry name" value="THIOL:DISULFIDE INTERCHANGE PROTEIN DSBE"/>
    <property type="match status" value="1"/>
</dbReference>
<dbReference type="PANTHER" id="PTHR42852:SF13">
    <property type="entry name" value="PROTEIN DIPZ"/>
    <property type="match status" value="1"/>
</dbReference>
<sequence length="396" mass="44362">MMGCGIKQNEKLQIGKWQAKLLREDGNNIVFNFEVISAGDSLRWIIKNGKEQIEVNDISIKGDSVFVAMPVFESYFKLIKKGNDQLTGIWTKAATAGFIDMPFEAVAGTSKRFETTNQPIANISGKWEVTFFRADGSPRPAIAEFVQQGETLSGTFITPTGDYRYLYGVVDGNQVKLSTFDGSHAYYFNATINSDTSISNGNYYSGATSIEPWKAVKNEQATLPDVAAMFLKEGEEKLSFSFPDLDGNQVSINDERFKNKVVIVQIMGSWCPNCMDETAFLSDYYQKNKDKGVEVVALAYEYYEDRALASNSVRKFQKRFNVQYPMLLTGVTVSDTLRTEKTLPQLTKIKSFPSTIFIDKQGKVAKIHAGFEGPGTGVRYELLKKEFEATVERLLK</sequence>
<evidence type="ECO:0000259" key="1">
    <source>
        <dbReference type="PROSITE" id="PS51352"/>
    </source>
</evidence>
<dbReference type="EMBL" id="AP029612">
    <property type="protein sequence ID" value="BFG70177.1"/>
    <property type="molecule type" value="Genomic_DNA"/>
</dbReference>
<proteinExistence type="predicted"/>
<dbReference type="AlphaFoldDB" id="A0AAT9GI60"/>
<dbReference type="PROSITE" id="PS51352">
    <property type="entry name" value="THIOREDOXIN_2"/>
    <property type="match status" value="1"/>
</dbReference>
<dbReference type="InterPro" id="IPR036249">
    <property type="entry name" value="Thioredoxin-like_sf"/>
</dbReference>
<dbReference type="Pfam" id="PF08534">
    <property type="entry name" value="Redoxin"/>
    <property type="match status" value="1"/>
</dbReference>
<evidence type="ECO:0000313" key="2">
    <source>
        <dbReference type="EMBL" id="BFG70177.1"/>
    </source>
</evidence>
<gene>
    <name evidence="2" type="ORF">KACHI17_10580</name>
</gene>
<dbReference type="InterPro" id="IPR050553">
    <property type="entry name" value="Thioredoxin_ResA/DsbE_sf"/>
</dbReference>
<dbReference type="InterPro" id="IPR013740">
    <property type="entry name" value="Redoxin"/>
</dbReference>
<organism evidence="2">
    <name type="scientific">Sediminibacterium sp. KACHI17</name>
    <dbReference type="NCBI Taxonomy" id="1751071"/>
    <lineage>
        <taxon>Bacteria</taxon>
        <taxon>Pseudomonadati</taxon>
        <taxon>Bacteroidota</taxon>
        <taxon>Chitinophagia</taxon>
        <taxon>Chitinophagales</taxon>
        <taxon>Chitinophagaceae</taxon>
        <taxon>Sediminibacterium</taxon>
    </lineage>
</organism>
<reference evidence="2" key="1">
    <citation type="submission" date="2024-02" db="EMBL/GenBank/DDBJ databases">
        <title>Sediminibacterium planktonica sp. nov. and Sediminibacterium longus sp. nov., isolated from surface lake and river water.</title>
        <authorList>
            <person name="Watanabe K."/>
            <person name="Takemine S."/>
            <person name="Ishii Y."/>
            <person name="Ogata Y."/>
            <person name="Shindo C."/>
            <person name="Suda W."/>
        </authorList>
    </citation>
    <scope>NUCLEOTIDE SEQUENCE</scope>
    <source>
        <strain evidence="2">KACHI17</strain>
    </source>
</reference>
<dbReference type="SUPFAM" id="SSF52833">
    <property type="entry name" value="Thioredoxin-like"/>
    <property type="match status" value="1"/>
</dbReference>
<feature type="domain" description="Thioredoxin" evidence="1">
    <location>
        <begin position="231"/>
        <end position="396"/>
    </location>
</feature>
<dbReference type="CDD" id="cd02966">
    <property type="entry name" value="TlpA_like_family"/>
    <property type="match status" value="1"/>
</dbReference>
<dbReference type="Gene3D" id="3.40.30.10">
    <property type="entry name" value="Glutaredoxin"/>
    <property type="match status" value="1"/>
</dbReference>
<protein>
    <recommendedName>
        <fullName evidence="1">Thioredoxin domain-containing protein</fullName>
    </recommendedName>
</protein>
<dbReference type="InterPro" id="IPR013766">
    <property type="entry name" value="Thioredoxin_domain"/>
</dbReference>
<accession>A0AAT9GI60</accession>
<dbReference type="GO" id="GO:0016491">
    <property type="term" value="F:oxidoreductase activity"/>
    <property type="evidence" value="ECO:0007669"/>
    <property type="project" value="InterPro"/>
</dbReference>